<name>A0A9W4TQF9_9PROT</name>
<keyword evidence="4" id="KW-1185">Reference proteome</keyword>
<reference evidence="1" key="1">
    <citation type="submission" date="2022-10" db="EMBL/GenBank/DDBJ databases">
        <authorList>
            <person name="Botero Cardona J."/>
        </authorList>
    </citation>
    <scope>NUCLEOTIDE SEQUENCE</scope>
    <source>
        <strain evidence="1">LMG 31819</strain>
        <strain evidence="2">R-53529</strain>
    </source>
</reference>
<evidence type="ECO:0000313" key="2">
    <source>
        <dbReference type="EMBL" id="CAI3962142.1"/>
    </source>
</evidence>
<dbReference type="Proteomes" id="UP001154255">
    <property type="component" value="Unassembled WGS sequence"/>
</dbReference>
<gene>
    <name evidence="2" type="ORF">R53529_LOCUS2436</name>
    <name evidence="1" type="ORF">R53530_LOCUS2416</name>
</gene>
<dbReference type="EMBL" id="CAMXCS010000023">
    <property type="protein sequence ID" value="CAI3962142.1"/>
    <property type="molecule type" value="Genomic_DNA"/>
</dbReference>
<evidence type="ECO:0000313" key="3">
    <source>
        <dbReference type="Proteomes" id="UP001154255"/>
    </source>
</evidence>
<dbReference type="RefSeq" id="WP_271790826.1">
    <property type="nucleotide sequence ID" value="NZ_CAMXCM010000021.1"/>
</dbReference>
<comment type="caution">
    <text evidence="1">The sequence shown here is derived from an EMBL/GenBank/DDBJ whole genome shotgun (WGS) entry which is preliminary data.</text>
</comment>
<dbReference type="Proteomes" id="UP001154259">
    <property type="component" value="Unassembled WGS sequence"/>
</dbReference>
<proteinExistence type="predicted"/>
<protein>
    <submittedName>
        <fullName evidence="1">Uncharacterized protein</fullName>
    </submittedName>
</protein>
<sequence length="72" mass="8540">MKYEQQIFNPQAWSQEDLQKKKQLEDEIIMFDRLTGQRFAFDARTELNSLIESNNNLIIPVEKFHGRQANAL</sequence>
<evidence type="ECO:0000313" key="1">
    <source>
        <dbReference type="EMBL" id="CAI3960573.1"/>
    </source>
</evidence>
<accession>A0A9W4TQF9</accession>
<dbReference type="AlphaFoldDB" id="A0A9W4TQF9"/>
<organism evidence="1 3">
    <name type="scientific">Commensalibacter communis</name>
    <dbReference type="NCBI Taxonomy" id="2972786"/>
    <lineage>
        <taxon>Bacteria</taxon>
        <taxon>Pseudomonadati</taxon>
        <taxon>Pseudomonadota</taxon>
        <taxon>Alphaproteobacteria</taxon>
        <taxon>Acetobacterales</taxon>
        <taxon>Acetobacteraceae</taxon>
    </lineage>
</organism>
<dbReference type="EMBL" id="CAMXCM010000021">
    <property type="protein sequence ID" value="CAI3960573.1"/>
    <property type="molecule type" value="Genomic_DNA"/>
</dbReference>
<evidence type="ECO:0000313" key="4">
    <source>
        <dbReference type="Proteomes" id="UP001154259"/>
    </source>
</evidence>